<dbReference type="PIRSF" id="PIRSF016907">
    <property type="entry name" value="Kin_ATP-NAD"/>
    <property type="match status" value="1"/>
</dbReference>
<dbReference type="InterPro" id="IPR016064">
    <property type="entry name" value="NAD/diacylglycerol_kinase_sf"/>
</dbReference>
<dbReference type="InterPro" id="IPR002504">
    <property type="entry name" value="NADK"/>
</dbReference>
<dbReference type="HOGENOM" id="CLU_064691_0_0_0"/>
<dbReference type="STRING" id="580340.Tlie_1312"/>
<reference evidence="2" key="1">
    <citation type="submission" date="2011-10" db="EMBL/GenBank/DDBJ databases">
        <title>The complete genome of chromosome of Thermovirga lienii DSM 17291.</title>
        <authorList>
            <consortium name="US DOE Joint Genome Institute (JGI-PGF)"/>
            <person name="Lucas S."/>
            <person name="Copeland A."/>
            <person name="Lapidus A."/>
            <person name="Glavina del Rio T."/>
            <person name="Dalin E."/>
            <person name="Tice H."/>
            <person name="Bruce D."/>
            <person name="Goodwin L."/>
            <person name="Pitluck S."/>
            <person name="Peters L."/>
            <person name="Mikhailova N."/>
            <person name="Saunders E."/>
            <person name="Kyrpides N."/>
            <person name="Mavromatis K."/>
            <person name="Ivanova N."/>
            <person name="Last F.I."/>
            <person name="Brettin T."/>
            <person name="Detter J.C."/>
            <person name="Han C."/>
            <person name="Larimer F."/>
            <person name="Land M."/>
            <person name="Hauser L."/>
            <person name="Markowitz V."/>
            <person name="Cheng J.-F."/>
            <person name="Hugenholtz P."/>
            <person name="Woyke T."/>
            <person name="Wu D."/>
            <person name="Spring S."/>
            <person name="Schroeder M."/>
            <person name="Brambilla E.-M."/>
            <person name="Klenk H.-P."/>
            <person name="Eisen J.A."/>
        </authorList>
    </citation>
    <scope>NUCLEOTIDE SEQUENCE [LARGE SCALE GENOMIC DNA]</scope>
    <source>
        <strain evidence="2">ATCC BAA-1197 / DSM 17291 / Cas60314</strain>
    </source>
</reference>
<gene>
    <name evidence="1" type="ordered locus">Tlie_1312</name>
</gene>
<evidence type="ECO:0000313" key="1">
    <source>
        <dbReference type="EMBL" id="AER67042.1"/>
    </source>
</evidence>
<dbReference type="GO" id="GO:0051287">
    <property type="term" value="F:NAD binding"/>
    <property type="evidence" value="ECO:0007669"/>
    <property type="project" value="UniProtKB-ARBA"/>
</dbReference>
<keyword evidence="1" id="KW-0808">Transferase</keyword>
<dbReference type="OrthoDB" id="5511344at2"/>
<protein>
    <submittedName>
        <fullName evidence="1">ATP-NAD/AcoX kinase</fullName>
    </submittedName>
</protein>
<dbReference type="PANTHER" id="PTHR40697:SF2">
    <property type="entry name" value="ATP-NAD KINASE-RELATED"/>
    <property type="match status" value="1"/>
</dbReference>
<reference evidence="1 2" key="2">
    <citation type="journal article" date="2012" name="Stand. Genomic Sci.">
        <title>Genome sequence of the moderately thermophilic, amino-acid-degrading and sulfur-reducing bacterium Thermovirga lienii type strain (Cas60314(T)).</title>
        <authorList>
            <person name="Goker M."/>
            <person name="Saunders E."/>
            <person name="Lapidus A."/>
            <person name="Nolan M."/>
            <person name="Lucas S."/>
            <person name="Hammon N."/>
            <person name="Deshpande S."/>
            <person name="Cheng J.F."/>
            <person name="Han C."/>
            <person name="Tapia R."/>
            <person name="Goodwin L.A."/>
            <person name="Pitluck S."/>
            <person name="Liolios K."/>
            <person name="Mavromatis K."/>
            <person name="Pagani I."/>
            <person name="Ivanova N."/>
            <person name="Mikhailova N."/>
            <person name="Pati A."/>
            <person name="Chen A."/>
            <person name="Palaniappan K."/>
            <person name="Land M."/>
            <person name="Chang Y.J."/>
            <person name="Jeffries C.D."/>
            <person name="Brambilla E.M."/>
            <person name="Rohde M."/>
            <person name="Spring S."/>
            <person name="Detter J.C."/>
            <person name="Woyke T."/>
            <person name="Bristow J."/>
            <person name="Eisen J.A."/>
            <person name="Markowitz V."/>
            <person name="Hugenholtz P."/>
            <person name="Kyrpides N.C."/>
            <person name="Klenk H.P."/>
        </authorList>
    </citation>
    <scope>NUCLEOTIDE SEQUENCE [LARGE SCALE GENOMIC DNA]</scope>
    <source>
        <strain evidence="2">ATCC BAA-1197 / DSM 17291 / Cas60314</strain>
    </source>
</reference>
<keyword evidence="2" id="KW-1185">Reference proteome</keyword>
<dbReference type="GO" id="GO:0003951">
    <property type="term" value="F:NAD+ kinase activity"/>
    <property type="evidence" value="ECO:0007669"/>
    <property type="project" value="InterPro"/>
</dbReference>
<dbReference type="PANTHER" id="PTHR40697">
    <property type="entry name" value="ACETOIN CATABOLISM PROTEIN X"/>
    <property type="match status" value="1"/>
</dbReference>
<dbReference type="EMBL" id="CP003096">
    <property type="protein sequence ID" value="AER67042.1"/>
    <property type="molecule type" value="Genomic_DNA"/>
</dbReference>
<sequence length="377" mass="40919">MVSTAKKIGLIINPIAGMGGAVGLKGTDGKDTLEKALSLGASPRAPERAREALDMFFRCGTEAFFYTCPQDMGENVLKEYTKEYELVFPHFKEKASSRQDTLRAAKRMEELGVELILFAGGDGTARDICEAVGLRVPVLGIPAGVKIHSAVFAVTPKKAGELAARFLDGKVRNLKESEVMDIDEEAYRKGEVKARLFGYLLVPWERSKVQCRKSGSMMTERVVQQAIAEEVVSTMDEGVLYLLGPGTTVKAIADRLGIEKSLLGVDAVLDGMSLGRDLAEKDILKLLDEYPKVKTVVSPIGGQGYILGRGNLQLSPRVIRNVGKENIIIVATPQKIASLHGAPLLVDTGDSSLDMALVGVYPVITGYREKIFYRVEA</sequence>
<dbReference type="InterPro" id="IPR017438">
    <property type="entry name" value="ATP-NAD_kinase_N"/>
</dbReference>
<dbReference type="Pfam" id="PF01513">
    <property type="entry name" value="NAD_kinase"/>
    <property type="match status" value="1"/>
</dbReference>
<dbReference type="Proteomes" id="UP000005868">
    <property type="component" value="Chromosome"/>
</dbReference>
<dbReference type="KEGG" id="tli:Tlie_1312"/>
<dbReference type="Gene3D" id="3.40.50.10330">
    <property type="entry name" value="Probable inorganic polyphosphate/atp-NAD kinase, domain 1"/>
    <property type="match status" value="1"/>
</dbReference>
<dbReference type="GO" id="GO:0005524">
    <property type="term" value="F:ATP binding"/>
    <property type="evidence" value="ECO:0007669"/>
    <property type="project" value="UniProtKB-ARBA"/>
</dbReference>
<dbReference type="Pfam" id="PF20143">
    <property type="entry name" value="NAD_kinase_C"/>
    <property type="match status" value="1"/>
</dbReference>
<keyword evidence="1" id="KW-0418">Kinase</keyword>
<dbReference type="SUPFAM" id="SSF111331">
    <property type="entry name" value="NAD kinase/diacylglycerol kinase-like"/>
    <property type="match status" value="1"/>
</dbReference>
<name>G7V655_THELD</name>
<organism evidence="1 2">
    <name type="scientific">Thermovirga lienii (strain ATCC BAA-1197 / DSM 17291 / Cas60314)</name>
    <dbReference type="NCBI Taxonomy" id="580340"/>
    <lineage>
        <taxon>Bacteria</taxon>
        <taxon>Thermotogati</taxon>
        <taxon>Synergistota</taxon>
        <taxon>Synergistia</taxon>
        <taxon>Synergistales</taxon>
        <taxon>Thermovirgaceae</taxon>
        <taxon>Thermovirga</taxon>
    </lineage>
</organism>
<accession>G7V655</accession>
<evidence type="ECO:0000313" key="2">
    <source>
        <dbReference type="Proteomes" id="UP000005868"/>
    </source>
</evidence>
<dbReference type="AlphaFoldDB" id="G7V655"/>
<dbReference type="InterPro" id="IPR011386">
    <property type="entry name" value="Put_ATP-NAD_kin"/>
</dbReference>
<dbReference type="InterPro" id="IPR039065">
    <property type="entry name" value="AcoX-like"/>
</dbReference>
<dbReference type="GO" id="GO:0006741">
    <property type="term" value="P:NADP+ biosynthetic process"/>
    <property type="evidence" value="ECO:0007669"/>
    <property type="project" value="InterPro"/>
</dbReference>
<proteinExistence type="predicted"/>
<dbReference type="eggNOG" id="COG3199">
    <property type="taxonomic scope" value="Bacteria"/>
</dbReference>